<feature type="compositionally biased region" description="Basic and acidic residues" evidence="10">
    <location>
        <begin position="529"/>
        <end position="543"/>
    </location>
</feature>
<evidence type="ECO:0000256" key="7">
    <source>
        <dbReference type="ARBA" id="ARBA00022737"/>
    </source>
</evidence>
<dbReference type="PANTHER" id="PTHR46708">
    <property type="entry name" value="TENASCIN"/>
    <property type="match status" value="1"/>
</dbReference>
<keyword evidence="8" id="KW-1015">Disulfide bond</keyword>
<feature type="chain" id="PRO_5013510427" evidence="11">
    <location>
        <begin position="20"/>
        <end position="1502"/>
    </location>
</feature>
<reference evidence="12" key="1">
    <citation type="journal article" date="2016" name="Nat. Commun.">
        <title>The channel catfish genome sequence provides insights into the evolution of scale formation in teleosts.</title>
        <authorList>
            <person name="Liu Z."/>
            <person name="Liu S."/>
            <person name="Yao J."/>
            <person name="Bao L."/>
            <person name="Zhang J."/>
            <person name="Li Y."/>
            <person name="Jiang C."/>
            <person name="Sun L."/>
            <person name="Wang R."/>
            <person name="Zhang Y."/>
            <person name="Zhou T."/>
            <person name="Zeng Q."/>
            <person name="Fu Q."/>
            <person name="Gao S."/>
            <person name="Li N."/>
            <person name="Koren S."/>
            <person name="Jiang Y."/>
            <person name="Zimin A."/>
            <person name="Xu P."/>
            <person name="Phillippy A.M."/>
            <person name="Geng X."/>
            <person name="Song L."/>
            <person name="Sun F."/>
            <person name="Li C."/>
            <person name="Wang X."/>
            <person name="Chen A."/>
            <person name="Jin Y."/>
            <person name="Yuan Z."/>
            <person name="Yang Y."/>
            <person name="Tan S."/>
            <person name="Peatman E."/>
            <person name="Lu J."/>
            <person name="Qin Z."/>
            <person name="Dunham R."/>
            <person name="Li Z."/>
            <person name="Sonstegard T."/>
            <person name="Feng J."/>
            <person name="Danzmann R.G."/>
            <person name="Schroeder S."/>
            <person name="Scheffler B."/>
            <person name="Duke M.V."/>
            <person name="Ballard L."/>
            <person name="Kucuktas H."/>
            <person name="Kaltenboeck L."/>
            <person name="Liu H."/>
            <person name="Armbruster J."/>
            <person name="Xie Y."/>
            <person name="Kirby M.L."/>
            <person name="Tian Y."/>
            <person name="Flanagan M.E."/>
            <person name="Mu W."/>
            <person name="Waldbieser G.C."/>
        </authorList>
    </citation>
    <scope>NUCLEOTIDE SEQUENCE [LARGE SCALE GENOMIC DNA]</scope>
    <source>
        <strain evidence="12">SDA103</strain>
    </source>
</reference>
<dbReference type="OrthoDB" id="6130531at2759"/>
<dbReference type="PROSITE" id="PS50853">
    <property type="entry name" value="FN3"/>
    <property type="match status" value="3"/>
</dbReference>
<feature type="region of interest" description="Disordered" evidence="10">
    <location>
        <begin position="269"/>
        <end position="333"/>
    </location>
</feature>
<evidence type="ECO:0000256" key="6">
    <source>
        <dbReference type="ARBA" id="ARBA00022729"/>
    </source>
</evidence>
<evidence type="ECO:0000256" key="4">
    <source>
        <dbReference type="ARBA" id="ARBA00022530"/>
    </source>
</evidence>
<keyword evidence="5" id="KW-0245">EGF-like domain</keyword>
<dbReference type="InterPro" id="IPR036056">
    <property type="entry name" value="Fibrinogen-like_C"/>
</dbReference>
<dbReference type="GO" id="GO:0005615">
    <property type="term" value="C:extracellular space"/>
    <property type="evidence" value="ECO:0007669"/>
    <property type="project" value="TreeGrafter"/>
</dbReference>
<feature type="compositionally biased region" description="Basic and acidic residues" evidence="10">
    <location>
        <begin position="379"/>
        <end position="393"/>
    </location>
</feature>
<feature type="compositionally biased region" description="Basic and acidic residues" evidence="10">
    <location>
        <begin position="76"/>
        <end position="91"/>
    </location>
</feature>
<protein>
    <submittedName>
        <fullName evidence="13">Uncharacterized protein tnxba isoform X1</fullName>
    </submittedName>
</protein>
<feature type="region of interest" description="Disordered" evidence="10">
    <location>
        <begin position="524"/>
        <end position="648"/>
    </location>
</feature>
<dbReference type="InterPro" id="IPR036116">
    <property type="entry name" value="FN3_sf"/>
</dbReference>
<dbReference type="InterPro" id="IPR050991">
    <property type="entry name" value="ECM_Regulatory_Proteins"/>
</dbReference>
<evidence type="ECO:0000256" key="1">
    <source>
        <dbReference type="ARBA" id="ARBA00004498"/>
    </source>
</evidence>
<dbReference type="NCBIfam" id="NF040941">
    <property type="entry name" value="GGGWT_bact"/>
    <property type="match status" value="1"/>
</dbReference>
<dbReference type="GO" id="GO:0030155">
    <property type="term" value="P:regulation of cell adhesion"/>
    <property type="evidence" value="ECO:0007669"/>
    <property type="project" value="TreeGrafter"/>
</dbReference>
<dbReference type="FunFam" id="2.10.25.10:FF:000001">
    <property type="entry name" value="Tenascin C"/>
    <property type="match status" value="1"/>
</dbReference>
<dbReference type="CDD" id="cd00054">
    <property type="entry name" value="EGF_CA"/>
    <property type="match status" value="1"/>
</dbReference>
<keyword evidence="7" id="KW-0677">Repeat</keyword>
<dbReference type="SMART" id="SM00060">
    <property type="entry name" value="FN3"/>
    <property type="match status" value="4"/>
</dbReference>
<comment type="similarity">
    <text evidence="2">Belongs to the tenascin family.</text>
</comment>
<dbReference type="SUPFAM" id="SSF56496">
    <property type="entry name" value="Fibrinogen C-terminal domain-like"/>
    <property type="match status" value="1"/>
</dbReference>
<dbReference type="Gene3D" id="2.60.40.10">
    <property type="entry name" value="Immunoglobulins"/>
    <property type="match status" value="4"/>
</dbReference>
<evidence type="ECO:0000256" key="3">
    <source>
        <dbReference type="ARBA" id="ARBA00022525"/>
    </source>
</evidence>
<feature type="compositionally biased region" description="Basic and acidic residues" evidence="10">
    <location>
        <begin position="572"/>
        <end position="595"/>
    </location>
</feature>
<dbReference type="InterPro" id="IPR020837">
    <property type="entry name" value="Fibrinogen_CS"/>
</dbReference>
<evidence type="ECO:0000256" key="9">
    <source>
        <dbReference type="ARBA" id="ARBA00023180"/>
    </source>
</evidence>
<keyword evidence="12" id="KW-1185">Reference proteome</keyword>
<dbReference type="FunFam" id="3.90.215.10:FF:000001">
    <property type="entry name" value="Tenascin isoform 1"/>
    <property type="match status" value="1"/>
</dbReference>
<proteinExistence type="inferred from homology"/>
<comment type="subcellular location">
    <subcellularLocation>
        <location evidence="1">Secreted</location>
        <location evidence="1">Extracellular space</location>
        <location evidence="1">Extracellular matrix</location>
    </subcellularLocation>
</comment>
<feature type="region of interest" description="Disordered" evidence="10">
    <location>
        <begin position="65"/>
        <end position="95"/>
    </location>
</feature>
<feature type="compositionally biased region" description="Polar residues" evidence="10">
    <location>
        <begin position="596"/>
        <end position="605"/>
    </location>
</feature>
<feature type="signal peptide" evidence="11">
    <location>
        <begin position="1"/>
        <end position="19"/>
    </location>
</feature>
<feature type="region of interest" description="Disordered" evidence="10">
    <location>
        <begin position="375"/>
        <end position="399"/>
    </location>
</feature>
<organism evidence="12 13">
    <name type="scientific">Ictalurus punctatus</name>
    <name type="common">Channel catfish</name>
    <name type="synonym">Silurus punctatus</name>
    <dbReference type="NCBI Taxonomy" id="7998"/>
    <lineage>
        <taxon>Eukaryota</taxon>
        <taxon>Metazoa</taxon>
        <taxon>Chordata</taxon>
        <taxon>Craniata</taxon>
        <taxon>Vertebrata</taxon>
        <taxon>Euteleostomi</taxon>
        <taxon>Actinopterygii</taxon>
        <taxon>Neopterygii</taxon>
        <taxon>Teleostei</taxon>
        <taxon>Ostariophysi</taxon>
        <taxon>Siluriformes</taxon>
        <taxon>Ictaluridae</taxon>
        <taxon>Ictalurus</taxon>
    </lineage>
</organism>
<feature type="region of interest" description="Disordered" evidence="10">
    <location>
        <begin position="458"/>
        <end position="483"/>
    </location>
</feature>
<evidence type="ECO:0000256" key="8">
    <source>
        <dbReference type="ARBA" id="ARBA00023157"/>
    </source>
</evidence>
<dbReference type="STRING" id="7998.ENSIPUP00000001967"/>
<dbReference type="KEGG" id="ipu:108274578"/>
<dbReference type="CTD" id="100536295"/>
<evidence type="ECO:0000256" key="5">
    <source>
        <dbReference type="ARBA" id="ARBA00022536"/>
    </source>
</evidence>
<dbReference type="PROSITE" id="PS01186">
    <property type="entry name" value="EGF_2"/>
    <property type="match status" value="1"/>
</dbReference>
<dbReference type="Gene3D" id="2.10.25.10">
    <property type="entry name" value="Laminin"/>
    <property type="match status" value="1"/>
</dbReference>
<evidence type="ECO:0000256" key="11">
    <source>
        <dbReference type="SAM" id="SignalP"/>
    </source>
</evidence>
<gene>
    <name evidence="13" type="primary">tnxba</name>
</gene>
<sequence length="1502" mass="165476">MLIFLTFLFLLTPFPTLQASVGERKNATKTASHTITTLPNIRQKTPTLSPPPKISNVSQTLFSTAMPPETPSIKKTSKDKPLQASVGEKKNSTKAAPHTITTLLNIKQKTPTISPPPKISNVSQTLFATAMPPETPSIKKTSKDKPPSSLPIKVVITEGCIQKERQKDMVNSSRGQETELRLKPGSPLVMTHHISLVSGSCTGGCEAQMAALKDRVEILEKEMSALKKKCTICSGVQCPNNCNKNGKCVKGKCVCQAGFTGIDCSKGANKENKLSSDSSTGKQEASAQEQSKANNTIITKKDKGERQGRGPATVGKSPLNKDLPLSNNVTQSTVKKSNGTLKVLMKLAKSTKESANETVQTNPEKVKLSILSTVTSTKNDQKQSQDSVMKDPKGGTTVGEQKLEKHANATEEFKGKYQKKHKGDEKKVLERLLNITTSTEKDKKPIKESVTLFKEGSSGKTLVGKHSNVTTSTEKDRKPSQDSVTLFKEGSSEKTLVGKHSNVTTYRKPSQDSVTLFKGGSSEKTLVGKHSDVTTSIEKDKKPSQGNITQPKEGSSEKKMVEKLSNVTISINKDKTLRQSNHLPKDGSSGKRKVDNFQNATAANNKDNELLEDDETTPKKKATSGSKKGLTHVHVTASTEKDKKLNQGNVKHLNVTNFTEKDRKNQSKVIHRKEKIVGKRIECFFGQKRKLGKETAQKLVNTMTSTGKDNKLHQGNVTLHKDESSRKTKLDSVITSTEKIKKLQQRNETKVLNDVTTEKERMEKYLNVTTFTDKDKKRYKSNTTLIKEGSSQKGKADNVNVKKSNEKGKKFLQGDETTAVAKVISVTEEKGVNATTTSEKGKSLHHSHKADASRLNKVNSDLKNSTIPKTHVDRTTKLIDIIPVEVHNITSTGFVITWNAPLGLFRNFTVTRKEAWSERSSEDDAEEAEKRKGGDIKADEVYRSNRTSSKFYNAKADKMIAEMFSQVLTGSARSYHFKNLRPQRKYSVSLISSGPHVQSKVHHLFVSTAPEPPTELLFSNITETSLTLSWTKPKSTVTGFKVTYTNSANGVTGSMSVDSQLSHVLISMLSVGSRYEISVRSVMGAIESEATTASVVTVPDSPTDLQAVNVTDSKALLVWKPAQAKVDHYILSYGSTRSPNVTVTVMLSGTSVEHQLRGLQRYTLYAVKIMSQINSLQSSSVSTTFTTKSGVTLQVVTPSKVTWNSALILWKTTPLTFRSYRLTYQFGEEIKELILSPNVTQYELTDLVASSHYTVKVDGEIEGQYISVVSTAFTTAQLPYPYPAECSKVQLNGMKKSGEAEIYPEGKDGEAVWVYCDMETDGGGWTVFQRRADGSTDFFRDWKDYSKGFGEMSAEFWLGNDVLHALTSMEPMSLRIDLRLGNETAYAHYSNFSVGSEVNHYTIELSGYSGTAGDSLKYHNGSPFSTKDKEPSTNSGHCTKKYMGGWWYKNCYKANLNGAYAKFSMDQGVVWIDWKGKDVSLPFTEMKLRPASLSYVTPNTQG</sequence>
<dbReference type="GeneID" id="108274578"/>
<evidence type="ECO:0000256" key="2">
    <source>
        <dbReference type="ARBA" id="ARBA00008673"/>
    </source>
</evidence>
<evidence type="ECO:0000313" key="12">
    <source>
        <dbReference type="Proteomes" id="UP000221080"/>
    </source>
</evidence>
<dbReference type="InterPro" id="IPR000742">
    <property type="entry name" value="EGF"/>
</dbReference>
<feature type="compositionally biased region" description="Polar residues" evidence="10">
    <location>
        <begin position="544"/>
        <end position="553"/>
    </location>
</feature>
<accession>A0A2D0SC52</accession>
<dbReference type="InterPro" id="IPR003961">
    <property type="entry name" value="FN3_dom"/>
</dbReference>
<dbReference type="PROSITE" id="PS51406">
    <property type="entry name" value="FIBRINOGEN_C_2"/>
    <property type="match status" value="1"/>
</dbReference>
<dbReference type="PROSITE" id="PS00022">
    <property type="entry name" value="EGF_1"/>
    <property type="match status" value="1"/>
</dbReference>
<dbReference type="InterPro" id="IPR013783">
    <property type="entry name" value="Ig-like_fold"/>
</dbReference>
<dbReference type="Pfam" id="PF00147">
    <property type="entry name" value="Fibrinogen_C"/>
    <property type="match status" value="1"/>
</dbReference>
<keyword evidence="3" id="KW-0964">Secreted</keyword>
<dbReference type="GO" id="GO:0031175">
    <property type="term" value="P:neuron projection development"/>
    <property type="evidence" value="ECO:0007669"/>
    <property type="project" value="TreeGrafter"/>
</dbReference>
<keyword evidence="9" id="KW-0325">Glycoprotein</keyword>
<keyword evidence="4" id="KW-0272">Extracellular matrix</keyword>
<feature type="compositionally biased region" description="Basic and acidic residues" evidence="10">
    <location>
        <begin position="299"/>
        <end position="308"/>
    </location>
</feature>
<dbReference type="InterPro" id="IPR002181">
    <property type="entry name" value="Fibrinogen_a/b/g_C_dom"/>
</dbReference>
<dbReference type="InterPro" id="IPR014716">
    <property type="entry name" value="Fibrinogen_a/b/g_C_1"/>
</dbReference>
<dbReference type="PROSITE" id="PS00514">
    <property type="entry name" value="FIBRINOGEN_C_1"/>
    <property type="match status" value="1"/>
</dbReference>
<evidence type="ECO:0000256" key="10">
    <source>
        <dbReference type="SAM" id="MobiDB-lite"/>
    </source>
</evidence>
<dbReference type="SMART" id="SM00186">
    <property type="entry name" value="FBG"/>
    <property type="match status" value="1"/>
</dbReference>
<dbReference type="Proteomes" id="UP000221080">
    <property type="component" value="Chromosome 1"/>
</dbReference>
<dbReference type="RefSeq" id="XP_017340307.1">
    <property type="nucleotide sequence ID" value="XM_017484818.3"/>
</dbReference>
<evidence type="ECO:0000313" key="13">
    <source>
        <dbReference type="RefSeq" id="XP_017340307.1"/>
    </source>
</evidence>
<dbReference type="CDD" id="cd00087">
    <property type="entry name" value="FReD"/>
    <property type="match status" value="1"/>
</dbReference>
<feature type="region of interest" description="Disordered" evidence="10">
    <location>
        <begin position="832"/>
        <end position="851"/>
    </location>
</feature>
<reference evidence="13" key="2">
    <citation type="submission" date="2025-08" db="UniProtKB">
        <authorList>
            <consortium name="RefSeq"/>
        </authorList>
    </citation>
    <scope>IDENTIFICATION</scope>
    <source>
        <tissue evidence="13">Blood</tissue>
    </source>
</reference>
<dbReference type="PANTHER" id="PTHR46708:SF1">
    <property type="entry name" value="TENASCIN"/>
    <property type="match status" value="1"/>
</dbReference>
<feature type="compositionally biased region" description="Polar residues" evidence="10">
    <location>
        <begin position="275"/>
        <end position="298"/>
    </location>
</feature>
<dbReference type="Pfam" id="PF23106">
    <property type="entry name" value="EGF_Teneurin"/>
    <property type="match status" value="1"/>
</dbReference>
<name>A0A2D0SC52_ICTPU</name>
<dbReference type="Pfam" id="PF00041">
    <property type="entry name" value="fn3"/>
    <property type="match status" value="2"/>
</dbReference>
<dbReference type="CDD" id="cd00063">
    <property type="entry name" value="FN3"/>
    <property type="match status" value="2"/>
</dbReference>
<dbReference type="Gene3D" id="3.90.215.10">
    <property type="entry name" value="Gamma Fibrinogen, chain A, domain 1"/>
    <property type="match status" value="1"/>
</dbReference>
<dbReference type="SUPFAM" id="SSF49265">
    <property type="entry name" value="Fibronectin type III"/>
    <property type="match status" value="4"/>
</dbReference>
<keyword evidence="6 11" id="KW-0732">Signal</keyword>